<keyword evidence="1" id="KW-0677">Repeat</keyword>
<evidence type="ECO:0000313" key="4">
    <source>
        <dbReference type="Proteomes" id="UP000826793"/>
    </source>
</evidence>
<feature type="region of interest" description="Disordered" evidence="2">
    <location>
        <begin position="257"/>
        <end position="395"/>
    </location>
</feature>
<dbReference type="Gene3D" id="2.20.110.10">
    <property type="entry name" value="Histone H3 K4-specific methyltransferase SET7/9 N-terminal domain"/>
    <property type="match status" value="2"/>
</dbReference>
<proteinExistence type="predicted"/>
<comment type="caution">
    <text evidence="3">The sequence shown here is derived from an EMBL/GenBank/DDBJ whole genome shotgun (WGS) entry which is preliminary data.</text>
</comment>
<feature type="compositionally biased region" description="Low complexity" evidence="2">
    <location>
        <begin position="288"/>
        <end position="302"/>
    </location>
</feature>
<dbReference type="EMBL" id="DWXG01000012">
    <property type="protein sequence ID" value="HJB97266.1"/>
    <property type="molecule type" value="Genomic_DNA"/>
</dbReference>
<organism evidence="3 4">
    <name type="scientific">Candidatus Acutalibacter pullicola</name>
    <dbReference type="NCBI Taxonomy" id="2838417"/>
    <lineage>
        <taxon>Bacteria</taxon>
        <taxon>Bacillati</taxon>
        <taxon>Bacillota</taxon>
        <taxon>Clostridia</taxon>
        <taxon>Eubacteriales</taxon>
        <taxon>Acutalibacteraceae</taxon>
        <taxon>Acutalibacter</taxon>
    </lineage>
</organism>
<gene>
    <name evidence="3" type="ORF">H9710_01670</name>
</gene>
<dbReference type="SUPFAM" id="SSF82185">
    <property type="entry name" value="Histone H3 K4-specific methyltransferase SET7/9 N-terminal domain"/>
    <property type="match status" value="2"/>
</dbReference>
<dbReference type="SMART" id="SM00698">
    <property type="entry name" value="MORN"/>
    <property type="match status" value="4"/>
</dbReference>
<feature type="compositionally biased region" description="Basic and acidic residues" evidence="2">
    <location>
        <begin position="359"/>
        <end position="369"/>
    </location>
</feature>
<protein>
    <recommendedName>
        <fullName evidence="5">MORN repeat-containing protein</fullName>
    </recommendedName>
</protein>
<accession>A0A9D2MUD9</accession>
<reference evidence="3" key="2">
    <citation type="submission" date="2021-04" db="EMBL/GenBank/DDBJ databases">
        <authorList>
            <person name="Gilroy R."/>
        </authorList>
    </citation>
    <scope>NUCLEOTIDE SEQUENCE</scope>
    <source>
        <strain evidence="3">CHK185-1770</strain>
    </source>
</reference>
<feature type="compositionally biased region" description="Polar residues" evidence="2">
    <location>
        <begin position="371"/>
        <end position="381"/>
    </location>
</feature>
<evidence type="ECO:0000256" key="1">
    <source>
        <dbReference type="ARBA" id="ARBA00022737"/>
    </source>
</evidence>
<evidence type="ECO:0000313" key="3">
    <source>
        <dbReference type="EMBL" id="HJB97266.1"/>
    </source>
</evidence>
<evidence type="ECO:0000256" key="2">
    <source>
        <dbReference type="SAM" id="MobiDB-lite"/>
    </source>
</evidence>
<reference evidence="3" key="1">
    <citation type="journal article" date="2021" name="PeerJ">
        <title>Extensive microbial diversity within the chicken gut microbiome revealed by metagenomics and culture.</title>
        <authorList>
            <person name="Gilroy R."/>
            <person name="Ravi A."/>
            <person name="Getino M."/>
            <person name="Pursley I."/>
            <person name="Horton D.L."/>
            <person name="Alikhan N.F."/>
            <person name="Baker D."/>
            <person name="Gharbi K."/>
            <person name="Hall N."/>
            <person name="Watson M."/>
            <person name="Adriaenssens E.M."/>
            <person name="Foster-Nyarko E."/>
            <person name="Jarju S."/>
            <person name="Secka A."/>
            <person name="Antonio M."/>
            <person name="Oren A."/>
            <person name="Chaudhuri R.R."/>
            <person name="La Ragione R."/>
            <person name="Hildebrand F."/>
            <person name="Pallen M.J."/>
        </authorList>
    </citation>
    <scope>NUCLEOTIDE SEQUENCE</scope>
    <source>
        <strain evidence="3">CHK185-1770</strain>
    </source>
</reference>
<dbReference type="InterPro" id="IPR003409">
    <property type="entry name" value="MORN"/>
</dbReference>
<dbReference type="AlphaFoldDB" id="A0A9D2MUD9"/>
<dbReference type="Pfam" id="PF02493">
    <property type="entry name" value="MORN"/>
    <property type="match status" value="4"/>
</dbReference>
<sequence>MSTSASTSLLARHVYCVCFPQRDGLDFLHGELARARESFYTGGAKAVRISRRETIRGYEGKLRGKLSRRGFFWRKTVGPVAGAKKRTLEESFDQPGGTLLVTRDFQGLIKSRVFFDKNHRWIRSEYYEPWDNQQARVTFKPVEASSDVERFDWDRGQQRCRSTLLSPVAYEEGTSAQSLANARFGEPQLLVSTEEGVFCYCPPQEAQARQAAAKELQGGAVFLLPAWEVREGSLAQEEEGPLVTFSSLEDYAHLEEPSFQASPASEKPAPVQEAASAPNISGKKEGQPSAPKAEAASEKPAPVQEAASAPNASGKKEGQPSAPKAETASKKPAPVQEAVSAPVAPEKEEEQPPAWQENQEDREILERARAASQSNPVSTGASAGAQGVRVRTQGPGGLTAYEGEFRNGKRDGFGSCYYANGDLSYAGFWKGDKKDGLGVSFREGDHVLHISHWNEGTPGEFVSLFDQQGNLRYGGRMENGKKQGAGVSYKQEDGTVFVGQWKDGQPTGMGSAYDREGHLVYYGGWDQGKPSGHGTEFDPTGAIVFDGEWKDGAYYNGVLYRKPDGEPSEEERPLWES</sequence>
<evidence type="ECO:0008006" key="5">
    <source>
        <dbReference type="Google" id="ProtNLM"/>
    </source>
</evidence>
<dbReference type="PANTHER" id="PTHR43215:SF14">
    <property type="entry name" value="RADIAL SPOKE HEAD 1 HOMOLOG"/>
    <property type="match status" value="1"/>
</dbReference>
<dbReference type="Proteomes" id="UP000826793">
    <property type="component" value="Unassembled WGS sequence"/>
</dbReference>
<dbReference type="PANTHER" id="PTHR43215">
    <property type="entry name" value="RADIAL SPOKE HEAD 1 HOMOLOG"/>
    <property type="match status" value="1"/>
</dbReference>
<name>A0A9D2MUD9_9FIRM</name>